<dbReference type="PATRIC" id="fig|1150600.3.peg.1522"/>
<dbReference type="InterPro" id="IPR032185">
    <property type="entry name" value="DUF5017"/>
</dbReference>
<feature type="domain" description="DUF5017" evidence="1">
    <location>
        <begin position="2"/>
        <end position="175"/>
    </location>
</feature>
<dbReference type="Pfam" id="PF16409">
    <property type="entry name" value="DUF5017"/>
    <property type="match status" value="1"/>
</dbReference>
<dbReference type="AlphaFoldDB" id="R9H246"/>
<organism evidence="2 3">
    <name type="scientific">Arcticibacter svalbardensis MN12-7</name>
    <dbReference type="NCBI Taxonomy" id="1150600"/>
    <lineage>
        <taxon>Bacteria</taxon>
        <taxon>Pseudomonadati</taxon>
        <taxon>Bacteroidota</taxon>
        <taxon>Sphingobacteriia</taxon>
        <taxon>Sphingobacteriales</taxon>
        <taxon>Sphingobacteriaceae</taxon>
        <taxon>Arcticibacter</taxon>
    </lineage>
</organism>
<proteinExistence type="predicted"/>
<comment type="caution">
    <text evidence="2">The sequence shown here is derived from an EMBL/GenBank/DDBJ whole genome shotgun (WGS) entry which is preliminary data.</text>
</comment>
<name>R9H246_9SPHI</name>
<dbReference type="eggNOG" id="ENOG5031WDC">
    <property type="taxonomic scope" value="Bacteria"/>
</dbReference>
<dbReference type="Proteomes" id="UP000014174">
    <property type="component" value="Unassembled WGS sequence"/>
</dbReference>
<evidence type="ECO:0000259" key="1">
    <source>
        <dbReference type="Pfam" id="PF16409"/>
    </source>
</evidence>
<dbReference type="STRING" id="1150600.ADIARSV_1551"/>
<sequence>MEVDTPTFEASLESSTFNVGDTVNFKFSGNADYVYFFSGELGKEYTKRTVFENEVNGSAEFQFTSSVAATGTSTNNINVLVSNDFNSVYDTTNVKKATWVDITDKVTLGTGTTLVSSGIINLAPYQAADKPIFIAYKYLGQNNATVTQKTWTIGGFQFRTKQSDGEVYTNASSFTDGAFANVEFKGDSARWVINSTTLTHLGLAAGNPDDNDWVISKAINLKTAVGDATGVETIKNLTTGYMPTSFQYVYTTPGTYKCTIASVNASAEGRKDKLKEFTIVINP</sequence>
<gene>
    <name evidence="2" type="ORF">ADIARSV_1551</name>
</gene>
<protein>
    <recommendedName>
        <fullName evidence="1">DUF5017 domain-containing protein</fullName>
    </recommendedName>
</protein>
<evidence type="ECO:0000313" key="3">
    <source>
        <dbReference type="Proteomes" id="UP000014174"/>
    </source>
</evidence>
<accession>R9H246</accession>
<reference evidence="2 3" key="1">
    <citation type="journal article" date="2013" name="Genome Announc.">
        <title>Draft Genome Sequence of Arcticibacter svalbardensis Strain MN12-7T, a Member of the Family Sphingobacteriaceae Isolated from an Arctic Soil Sample.</title>
        <authorList>
            <person name="Shivaji S."/>
            <person name="Ara S."/>
            <person name="Prasad S."/>
            <person name="Manasa B.P."/>
            <person name="Begum Z."/>
            <person name="Singh A."/>
            <person name="Kumar Pinnaka A."/>
        </authorList>
    </citation>
    <scope>NUCLEOTIDE SEQUENCE [LARGE SCALE GENOMIC DNA]</scope>
    <source>
        <strain evidence="2 3">MN12-7</strain>
    </source>
</reference>
<keyword evidence="3" id="KW-1185">Reference proteome</keyword>
<dbReference type="EMBL" id="AQPN01000060">
    <property type="protein sequence ID" value="EOR95274.1"/>
    <property type="molecule type" value="Genomic_DNA"/>
</dbReference>
<evidence type="ECO:0000313" key="2">
    <source>
        <dbReference type="EMBL" id="EOR95274.1"/>
    </source>
</evidence>